<dbReference type="AlphaFoldDB" id="A0A1D3CSP2"/>
<sequence length="157" mass="17294">MQGQGQDPTEVFKRAVASVLAQWTLLNLAVEQGWGGRESYKKRQLLYEDLVSEFKESERTHTASLPVHTKLSASQMQRHVHSRISKLGTWDEAPLLRLYFWLLDLGTTILPVSPALPLLFAGECGASECSETHEALETLMASTAIVPSTADNIGTAI</sequence>
<evidence type="ECO:0000313" key="4">
    <source>
        <dbReference type="Proteomes" id="UP000095192"/>
    </source>
</evidence>
<name>A0A1D3CSP2_9EIME</name>
<dbReference type="Pfam" id="PF10273">
    <property type="entry name" value="WGG"/>
    <property type="match status" value="1"/>
</dbReference>
<protein>
    <submittedName>
        <fullName evidence="3">Uncharacterized protein</fullName>
    </submittedName>
</protein>
<dbReference type="VEuPathDB" id="ToxoDB:LOC34621608"/>
<dbReference type="GO" id="GO:0006364">
    <property type="term" value="P:rRNA processing"/>
    <property type="evidence" value="ECO:0007669"/>
    <property type="project" value="UniProtKB-KW"/>
</dbReference>
<dbReference type="InterPro" id="IPR019398">
    <property type="entry name" value="Pre-rRNA_process_TSR2"/>
</dbReference>
<dbReference type="EMBL" id="JROU02002095">
    <property type="protein sequence ID" value="OEH74215.1"/>
    <property type="molecule type" value="Genomic_DNA"/>
</dbReference>
<evidence type="ECO:0000256" key="1">
    <source>
        <dbReference type="ARBA" id="ARBA00006524"/>
    </source>
</evidence>
<dbReference type="VEuPathDB" id="ToxoDB:cyc_05210"/>
<organism evidence="3 4">
    <name type="scientific">Cyclospora cayetanensis</name>
    <dbReference type="NCBI Taxonomy" id="88456"/>
    <lineage>
        <taxon>Eukaryota</taxon>
        <taxon>Sar</taxon>
        <taxon>Alveolata</taxon>
        <taxon>Apicomplexa</taxon>
        <taxon>Conoidasida</taxon>
        <taxon>Coccidia</taxon>
        <taxon>Eucoccidiorida</taxon>
        <taxon>Eimeriorina</taxon>
        <taxon>Eimeriidae</taxon>
        <taxon>Cyclospora</taxon>
    </lineage>
</organism>
<gene>
    <name evidence="3" type="ORF">cyc_05210</name>
</gene>
<evidence type="ECO:0000256" key="2">
    <source>
        <dbReference type="ARBA" id="ARBA00022552"/>
    </source>
</evidence>
<accession>A0A1D3CSP2</accession>
<keyword evidence="2" id="KW-0698">rRNA processing</keyword>
<keyword evidence="4" id="KW-1185">Reference proteome</keyword>
<dbReference type="Proteomes" id="UP000095192">
    <property type="component" value="Unassembled WGS sequence"/>
</dbReference>
<evidence type="ECO:0000313" key="3">
    <source>
        <dbReference type="EMBL" id="OEH74215.1"/>
    </source>
</evidence>
<dbReference type="InParanoid" id="A0A1D3CSP2"/>
<comment type="caution">
    <text evidence="3">The sequence shown here is derived from an EMBL/GenBank/DDBJ whole genome shotgun (WGS) entry which is preliminary data.</text>
</comment>
<reference evidence="3 4" key="1">
    <citation type="journal article" date="2016" name="BMC Genomics">
        <title>Comparative genomics reveals Cyclospora cayetanensis possesses coccidia-like metabolism and invasion components but unique surface antigens.</title>
        <authorList>
            <person name="Liu S."/>
            <person name="Wang L."/>
            <person name="Zheng H."/>
            <person name="Xu Z."/>
            <person name="Roellig D.M."/>
            <person name="Li N."/>
            <person name="Frace M.A."/>
            <person name="Tang K."/>
            <person name="Arrowood M.J."/>
            <person name="Moss D.M."/>
            <person name="Zhang L."/>
            <person name="Feng Y."/>
            <person name="Xiao L."/>
        </authorList>
    </citation>
    <scope>NUCLEOTIDE SEQUENCE [LARGE SCALE GENOMIC DNA]</scope>
    <source>
        <strain evidence="3 4">CHN_HEN01</strain>
    </source>
</reference>
<comment type="similarity">
    <text evidence="1">Belongs to the TSR2 family.</text>
</comment>
<proteinExistence type="inferred from homology"/>